<dbReference type="EMBL" id="APMY01000010">
    <property type="protein sequence ID" value="EOM78220.1"/>
    <property type="molecule type" value="Genomic_DNA"/>
</dbReference>
<evidence type="ECO:0000256" key="3">
    <source>
        <dbReference type="ARBA" id="ARBA00022679"/>
    </source>
</evidence>
<gene>
    <name evidence="8" type="ORF">Rrhod_0411</name>
</gene>
<dbReference type="InterPro" id="IPR007848">
    <property type="entry name" value="Small_mtfrase_dom"/>
</dbReference>
<keyword evidence="3 8" id="KW-0808">Transferase</keyword>
<evidence type="ECO:0000259" key="6">
    <source>
        <dbReference type="Pfam" id="PF23186"/>
    </source>
</evidence>
<dbReference type="GO" id="GO:0008276">
    <property type="term" value="F:protein methyltransferase activity"/>
    <property type="evidence" value="ECO:0007669"/>
    <property type="project" value="TreeGrafter"/>
</dbReference>
<dbReference type="SUPFAM" id="SSF53335">
    <property type="entry name" value="S-adenosyl-L-methionine-dependent methyltransferases"/>
    <property type="match status" value="1"/>
</dbReference>
<dbReference type="InterPro" id="IPR029063">
    <property type="entry name" value="SAM-dependent_MTases_sf"/>
</dbReference>
<dbReference type="GO" id="GO:0035657">
    <property type="term" value="C:eRF1 methyltransferase complex"/>
    <property type="evidence" value="ECO:0007669"/>
    <property type="project" value="TreeGrafter"/>
</dbReference>
<dbReference type="PATRIC" id="fig|1273125.3.peg.403"/>
<organism evidence="8 9">
    <name type="scientific">Rhodococcus rhodnii LMG 5362</name>
    <dbReference type="NCBI Taxonomy" id="1273125"/>
    <lineage>
        <taxon>Bacteria</taxon>
        <taxon>Bacillati</taxon>
        <taxon>Actinomycetota</taxon>
        <taxon>Actinomycetes</taxon>
        <taxon>Mycobacteriales</taxon>
        <taxon>Nocardiaceae</taxon>
        <taxon>Rhodococcus</taxon>
    </lineage>
</organism>
<feature type="domain" description="Methyltransferase small" evidence="5">
    <location>
        <begin position="151"/>
        <end position="248"/>
    </location>
</feature>
<comment type="caution">
    <text evidence="8">The sequence shown here is derived from an EMBL/GenBank/DDBJ whole genome shotgun (WGS) entry which is preliminary data.</text>
</comment>
<dbReference type="InterPro" id="IPR002052">
    <property type="entry name" value="DNA_methylase_N6_adenine_CS"/>
</dbReference>
<sequence length="505" mass="53635">MTTPDPDPDFDPALLVELCRPLRAAFERTAFTTDAVAAMLGDDAHAALGRGEPVPVRLACSGELGTLIRLFLLADDVLAEDASAALAPVSLTNALAAGLLAGDPTPSGTVRTLLDVRPVDLGGGNRWILADLDGALRPHLSTRDHVLGVGHASVSLLRAIPATPVGTVLDLGTGSGVQALRAVDHSEHVTGTDVNPRAAALARATMVLNGVADGDVDLLTGSWFEPVAGRTFDLVVANPPFVVGEGRVHNTYRDSGLDLDGASAMVISRTPDFLAPGGTAVLLASWLHRRDEDWRHRVASWLPDHGVDAWVVQRDVAEPALYVGTWLRDSGEDPRDPAAAQRALDWLTHLHAADVEGIGFGFVFLRRTDAPTDLLAEDLTHGFDDPLGDEAAAYFERVAWLREHDVLQSRLRLAPATALERVSVPGEYGWDERVVRVHRGDGPRWQHEIDDLGAALLAGMNPGGLALEELIALLAAAHDLDCGELEASAVPLVHALVRHGIALPG</sequence>
<dbReference type="Pfam" id="PF05175">
    <property type="entry name" value="MTS"/>
    <property type="match status" value="1"/>
</dbReference>
<name>R7WSF4_9NOCA</name>
<evidence type="ECO:0000259" key="5">
    <source>
        <dbReference type="Pfam" id="PF05175"/>
    </source>
</evidence>
<reference evidence="8 9" key="1">
    <citation type="journal article" date="2013" name="Genome Announc.">
        <title>Draft Genome Sequence of Rhodococcus rhodnii Strain LMG5362, a Symbiont of Rhodnius prolixus (Hemiptera, Reduviidae, Triatominae), the Principle Vector of Trypanosoma cruzi.</title>
        <authorList>
            <person name="Pachebat J.A."/>
            <person name="van Keulen G."/>
            <person name="Whitten M.M."/>
            <person name="Girdwood S."/>
            <person name="Del Sol R."/>
            <person name="Dyson P.J."/>
            <person name="Facey P.D."/>
        </authorList>
    </citation>
    <scope>NUCLEOTIDE SEQUENCE [LARGE SCALE GENOMIC DNA]</scope>
    <source>
        <strain evidence="8 9">LMG 5362</strain>
    </source>
</reference>
<dbReference type="PANTHER" id="PTHR45875">
    <property type="entry name" value="METHYLTRANSFERASE N6AMT1"/>
    <property type="match status" value="1"/>
</dbReference>
<keyword evidence="4" id="KW-0949">S-adenosyl-L-methionine</keyword>
<dbReference type="InterPro" id="IPR056684">
    <property type="entry name" value="DUF7782"/>
</dbReference>
<dbReference type="Proteomes" id="UP000013525">
    <property type="component" value="Unassembled WGS sequence"/>
</dbReference>
<dbReference type="Gene3D" id="3.40.50.150">
    <property type="entry name" value="Vaccinia Virus protein VP39"/>
    <property type="match status" value="1"/>
</dbReference>
<evidence type="ECO:0000313" key="8">
    <source>
        <dbReference type="EMBL" id="EOM78220.1"/>
    </source>
</evidence>
<evidence type="ECO:0000313" key="9">
    <source>
        <dbReference type="Proteomes" id="UP000013525"/>
    </source>
</evidence>
<dbReference type="InterPro" id="IPR055487">
    <property type="entry name" value="DUF7059"/>
</dbReference>
<protein>
    <submittedName>
        <fullName evidence="8">Putative methyltransferase</fullName>
    </submittedName>
</protein>
<dbReference type="GO" id="GO:0008757">
    <property type="term" value="F:S-adenosylmethionine-dependent methyltransferase activity"/>
    <property type="evidence" value="ECO:0007669"/>
    <property type="project" value="TreeGrafter"/>
</dbReference>
<dbReference type="PROSITE" id="PS00092">
    <property type="entry name" value="N6_MTASE"/>
    <property type="match status" value="1"/>
</dbReference>
<evidence type="ECO:0000256" key="2">
    <source>
        <dbReference type="ARBA" id="ARBA00022603"/>
    </source>
</evidence>
<dbReference type="Pfam" id="PF25004">
    <property type="entry name" value="DUF7782"/>
    <property type="match status" value="1"/>
</dbReference>
<dbReference type="PANTHER" id="PTHR45875:SF1">
    <property type="entry name" value="METHYLTRANSFERASE N6AMT1"/>
    <property type="match status" value="1"/>
</dbReference>
<dbReference type="RefSeq" id="WP_010836484.1">
    <property type="nucleotide sequence ID" value="NZ_APMY01000010.1"/>
</dbReference>
<feature type="domain" description="DUF7782" evidence="7">
    <location>
        <begin position="392"/>
        <end position="504"/>
    </location>
</feature>
<dbReference type="GO" id="GO:0003676">
    <property type="term" value="F:nucleic acid binding"/>
    <property type="evidence" value="ECO:0007669"/>
    <property type="project" value="InterPro"/>
</dbReference>
<dbReference type="CDD" id="cd02440">
    <property type="entry name" value="AdoMet_MTases"/>
    <property type="match status" value="1"/>
</dbReference>
<dbReference type="GO" id="GO:0032259">
    <property type="term" value="P:methylation"/>
    <property type="evidence" value="ECO:0007669"/>
    <property type="project" value="UniProtKB-KW"/>
</dbReference>
<keyword evidence="9" id="KW-1185">Reference proteome</keyword>
<accession>R7WSF4</accession>
<dbReference type="GO" id="GO:0008170">
    <property type="term" value="F:N-methyltransferase activity"/>
    <property type="evidence" value="ECO:0007669"/>
    <property type="project" value="UniProtKB-ARBA"/>
</dbReference>
<keyword evidence="2 8" id="KW-0489">Methyltransferase</keyword>
<comment type="similarity">
    <text evidence="1">Belongs to the eukaryotic/archaeal PrmC-related family.</text>
</comment>
<evidence type="ECO:0000259" key="7">
    <source>
        <dbReference type="Pfam" id="PF25004"/>
    </source>
</evidence>
<proteinExistence type="inferred from homology"/>
<evidence type="ECO:0000256" key="1">
    <source>
        <dbReference type="ARBA" id="ARBA00006149"/>
    </source>
</evidence>
<dbReference type="Pfam" id="PF23186">
    <property type="entry name" value="DUF7059"/>
    <property type="match status" value="1"/>
</dbReference>
<feature type="domain" description="DUF7059" evidence="6">
    <location>
        <begin position="29"/>
        <end position="104"/>
    </location>
</feature>
<evidence type="ECO:0000256" key="4">
    <source>
        <dbReference type="ARBA" id="ARBA00022691"/>
    </source>
</evidence>
<dbReference type="AlphaFoldDB" id="R7WSF4"/>
<dbReference type="eggNOG" id="COG2890">
    <property type="taxonomic scope" value="Bacteria"/>
</dbReference>
<dbReference type="InterPro" id="IPR052190">
    <property type="entry name" value="Euk-Arch_PrmC-MTase"/>
</dbReference>